<dbReference type="EMBL" id="MU167219">
    <property type="protein sequence ID" value="KAG0150389.1"/>
    <property type="molecule type" value="Genomic_DNA"/>
</dbReference>
<reference evidence="1" key="1">
    <citation type="submission" date="2013-11" db="EMBL/GenBank/DDBJ databases">
        <title>Genome sequence of the fusiform rust pathogen reveals effectors for host alternation and coevolution with pine.</title>
        <authorList>
            <consortium name="DOE Joint Genome Institute"/>
            <person name="Smith K."/>
            <person name="Pendleton A."/>
            <person name="Kubisiak T."/>
            <person name="Anderson C."/>
            <person name="Salamov A."/>
            <person name="Aerts A."/>
            <person name="Riley R."/>
            <person name="Clum A."/>
            <person name="Lindquist E."/>
            <person name="Ence D."/>
            <person name="Campbell M."/>
            <person name="Kronenberg Z."/>
            <person name="Feau N."/>
            <person name="Dhillon B."/>
            <person name="Hamelin R."/>
            <person name="Burleigh J."/>
            <person name="Smith J."/>
            <person name="Yandell M."/>
            <person name="Nelson C."/>
            <person name="Grigoriev I."/>
            <person name="Davis J."/>
        </authorList>
    </citation>
    <scope>NUCLEOTIDE SEQUENCE</scope>
    <source>
        <strain evidence="1">G11</strain>
    </source>
</reference>
<protein>
    <submittedName>
        <fullName evidence="1">Uncharacterized protein</fullName>
    </submittedName>
</protein>
<sequence length="72" mass="8208">MLTINPPTHCSKNGRSNVRSFLLAALHLGMVLEARVRGLRYLEPRKPSKTLGSSRFSRYRSLIHHTPHSKLD</sequence>
<evidence type="ECO:0000313" key="2">
    <source>
        <dbReference type="Proteomes" id="UP000886653"/>
    </source>
</evidence>
<proteinExistence type="predicted"/>
<dbReference type="Proteomes" id="UP000886653">
    <property type="component" value="Unassembled WGS sequence"/>
</dbReference>
<dbReference type="AlphaFoldDB" id="A0A9P6NQX9"/>
<accession>A0A9P6NQX9</accession>
<gene>
    <name evidence="1" type="ORF">CROQUDRAFT_652287</name>
</gene>
<comment type="caution">
    <text evidence="1">The sequence shown here is derived from an EMBL/GenBank/DDBJ whole genome shotgun (WGS) entry which is preliminary data.</text>
</comment>
<keyword evidence="2" id="KW-1185">Reference proteome</keyword>
<name>A0A9P6NQX9_9BASI</name>
<organism evidence="1 2">
    <name type="scientific">Cronartium quercuum f. sp. fusiforme G11</name>
    <dbReference type="NCBI Taxonomy" id="708437"/>
    <lineage>
        <taxon>Eukaryota</taxon>
        <taxon>Fungi</taxon>
        <taxon>Dikarya</taxon>
        <taxon>Basidiomycota</taxon>
        <taxon>Pucciniomycotina</taxon>
        <taxon>Pucciniomycetes</taxon>
        <taxon>Pucciniales</taxon>
        <taxon>Coleosporiaceae</taxon>
        <taxon>Cronartium</taxon>
    </lineage>
</organism>
<evidence type="ECO:0000313" key="1">
    <source>
        <dbReference type="EMBL" id="KAG0150389.1"/>
    </source>
</evidence>